<dbReference type="Proteomes" id="UP000250174">
    <property type="component" value="Unassembled WGS sequence"/>
</dbReference>
<geneLocation type="plasmid" evidence="1">
    <name>pBEH4</name>
</geneLocation>
<accession>A0AAX1Q5S9</accession>
<organism evidence="1 2">
    <name type="scientific">Priestia endophytica</name>
    <dbReference type="NCBI Taxonomy" id="135735"/>
    <lineage>
        <taxon>Bacteria</taxon>
        <taxon>Bacillati</taxon>
        <taxon>Bacillota</taxon>
        <taxon>Bacilli</taxon>
        <taxon>Bacillales</taxon>
        <taxon>Bacillaceae</taxon>
        <taxon>Priestia</taxon>
    </lineage>
</organism>
<dbReference type="RefSeq" id="WP_111924449.1">
    <property type="nucleotide sequence ID" value="NZ_LVYL01000050.1"/>
</dbReference>
<evidence type="ECO:0000313" key="1">
    <source>
        <dbReference type="EMBL" id="RAS75121.1"/>
    </source>
</evidence>
<keyword evidence="1" id="KW-0614">Plasmid</keyword>
<dbReference type="Pfam" id="PF05107">
    <property type="entry name" value="Cas_Cas7"/>
    <property type="match status" value="1"/>
</dbReference>
<evidence type="ECO:0000313" key="2">
    <source>
        <dbReference type="Proteomes" id="UP000250174"/>
    </source>
</evidence>
<dbReference type="InterPro" id="IPR006482">
    <property type="entry name" value="Cas7_Csh2/Csh2"/>
</dbReference>
<proteinExistence type="predicted"/>
<sequence>MWDLDRSVLRGRMACRGLYVFSHESPLGNAPSHQLFEKIDIKMASEIVARSYRDYKMTIDENLPEGVELNKVIHSF</sequence>
<name>A0AAX1Q5S9_9BACI</name>
<dbReference type="AlphaFoldDB" id="A0AAX1Q5S9"/>
<dbReference type="GO" id="GO:0043571">
    <property type="term" value="P:maintenance of CRISPR repeat elements"/>
    <property type="evidence" value="ECO:0007669"/>
    <property type="project" value="InterPro"/>
</dbReference>
<protein>
    <submittedName>
        <fullName evidence="1">Uncharacterized protein</fullName>
    </submittedName>
</protein>
<gene>
    <name evidence="1" type="ORF">A3864_16555</name>
</gene>
<comment type="caution">
    <text evidence="1">The sequence shown here is derived from an EMBL/GenBank/DDBJ whole genome shotgun (WGS) entry which is preliminary data.</text>
</comment>
<dbReference type="EMBL" id="LVYK01000038">
    <property type="protein sequence ID" value="RAS75121.1"/>
    <property type="molecule type" value="Genomic_DNA"/>
</dbReference>
<reference evidence="1 2" key="1">
    <citation type="submission" date="2016-03" db="EMBL/GenBank/DDBJ databases">
        <title>Comparison of Bacillus endophyticus and B. anthracis characteristics using whole genome sequence analysis and microbiological techniques.</title>
        <authorList>
            <person name="Lekota K.E."/>
            <person name="Mafofo J."/>
            <person name="Rees J."/>
            <person name="Muchadeyi F.C."/>
            <person name="Madoroba E."/>
            <person name="Van Heerden H."/>
        </authorList>
    </citation>
    <scope>NUCLEOTIDE SEQUENCE [LARGE SCALE GENOMIC DNA]</scope>
    <source>
        <strain evidence="1 2">3631_10C</strain>
        <plasmid evidence="1">pBEH4</plasmid>
    </source>
</reference>